<feature type="compositionally biased region" description="Basic and acidic residues" evidence="8">
    <location>
        <begin position="453"/>
        <end position="463"/>
    </location>
</feature>
<evidence type="ECO:0000256" key="2">
    <source>
        <dbReference type="ARBA" id="ARBA00017035"/>
    </source>
</evidence>
<evidence type="ECO:0000256" key="4">
    <source>
        <dbReference type="ARBA" id="ARBA00022490"/>
    </source>
</evidence>
<protein>
    <recommendedName>
        <fullName evidence="2 7">60S ribosomal export protein NMD3</fullName>
    </recommendedName>
</protein>
<feature type="domain" description="60S ribosomal export protein NMD3 OB-fold" evidence="10">
    <location>
        <begin position="301"/>
        <end position="382"/>
    </location>
</feature>
<dbReference type="InterPro" id="IPR039768">
    <property type="entry name" value="Nmd3"/>
</dbReference>
<feature type="compositionally biased region" description="Low complexity" evidence="8">
    <location>
        <begin position="432"/>
        <end position="442"/>
    </location>
</feature>
<proteinExistence type="inferred from homology"/>
<evidence type="ECO:0000256" key="5">
    <source>
        <dbReference type="ARBA" id="ARBA00022927"/>
    </source>
</evidence>
<evidence type="ECO:0000259" key="10">
    <source>
        <dbReference type="Pfam" id="PF21192"/>
    </source>
</evidence>
<dbReference type="GO" id="GO:0005737">
    <property type="term" value="C:cytoplasm"/>
    <property type="evidence" value="ECO:0007669"/>
    <property type="project" value="UniProtKB-SubCell"/>
</dbReference>
<keyword evidence="6 7" id="KW-0539">Nucleus</keyword>
<feature type="domain" description="60S ribosomal export protein NMD3 SH3" evidence="11">
    <location>
        <begin position="238"/>
        <end position="285"/>
    </location>
</feature>
<organism evidence="12 13">
    <name type="scientific">Effrenium voratum</name>
    <dbReference type="NCBI Taxonomy" id="2562239"/>
    <lineage>
        <taxon>Eukaryota</taxon>
        <taxon>Sar</taxon>
        <taxon>Alveolata</taxon>
        <taxon>Dinophyceae</taxon>
        <taxon>Suessiales</taxon>
        <taxon>Symbiodiniaceae</taxon>
        <taxon>Effrenium</taxon>
    </lineage>
</organism>
<keyword evidence="3 7" id="KW-0813">Transport</keyword>
<sequence length="495" mass="54771">MVLCCICGVGIDSAVTTGARCVQCLRREVDVGAGVNRRAAVQRCGTCGRWLRPGGGWAVADMESRELLAICLKSIKGIGKHLQLVNASFIWTEPHSKELKVKLELQQEAMVGVVVRQAVIVELRVNNLQCTDCKKSYTKHTWDSSVQVRQRSEHRRTLMMLEQLILQHKAHKNLIQLNNTKDGLDFFFSRERDAQDFVAFLKSWAVVRHHESKHLVSHNAQNTTYRFKRTTCIEVCPVCRDDLVYLPRKVAQALGGLPPLMLCTKAASQLCLLDPVSMRSVEVAAEYWRKPFNSVGLPAHMTEFVVLDVEDGCAGRAGACEVEVARTSDFGKNDDRVLVRSHLGGVLQVGDVALGYDLRTMHLGIDEEEMESATSEVFLVKKKRPERTVRKKRPGKGSSVAASLAKRDRNQEAEAEKAEPEAEEEVEEEALAMHAAADAWFAQLDSQSTTSGTERDGESRPAESEAENQHSAGYPDPSGLDKGEPAQNADLPAAE</sequence>
<feature type="compositionally biased region" description="Acidic residues" evidence="8">
    <location>
        <begin position="421"/>
        <end position="430"/>
    </location>
</feature>
<dbReference type="Pfam" id="PF21192">
    <property type="entry name" value="OB_NMD3"/>
    <property type="match status" value="1"/>
</dbReference>
<keyword evidence="13" id="KW-1185">Reference proteome</keyword>
<dbReference type="InterPro" id="IPR048899">
    <property type="entry name" value="NMD_SH3"/>
</dbReference>
<feature type="compositionally biased region" description="Basic and acidic residues" evidence="8">
    <location>
        <begin position="405"/>
        <end position="420"/>
    </location>
</feature>
<keyword evidence="4 7" id="KW-0963">Cytoplasm</keyword>
<evidence type="ECO:0000256" key="8">
    <source>
        <dbReference type="SAM" id="MobiDB-lite"/>
    </source>
</evidence>
<evidence type="ECO:0000256" key="7">
    <source>
        <dbReference type="RuleBase" id="RU364108"/>
    </source>
</evidence>
<dbReference type="GO" id="GO:0015031">
    <property type="term" value="P:protein transport"/>
    <property type="evidence" value="ECO:0007669"/>
    <property type="project" value="UniProtKB-KW"/>
</dbReference>
<dbReference type="Pfam" id="PF04981">
    <property type="entry name" value="NMD3"/>
    <property type="match status" value="1"/>
</dbReference>
<dbReference type="PANTHER" id="PTHR12746:SF2">
    <property type="entry name" value="60S RIBOSOMAL EXPORT PROTEIN NMD3"/>
    <property type="match status" value="1"/>
</dbReference>
<feature type="domain" description="Nmd3 N-terminal" evidence="9">
    <location>
        <begin position="4"/>
        <end position="234"/>
    </location>
</feature>
<dbReference type="GO" id="GO:0005634">
    <property type="term" value="C:nucleus"/>
    <property type="evidence" value="ECO:0007669"/>
    <property type="project" value="UniProtKB-SubCell"/>
</dbReference>
<dbReference type="AlphaFoldDB" id="A0AA36I2D1"/>
<evidence type="ECO:0000256" key="6">
    <source>
        <dbReference type="ARBA" id="ARBA00023242"/>
    </source>
</evidence>
<dbReference type="InterPro" id="IPR048898">
    <property type="entry name" value="OB_NMD3"/>
</dbReference>
<evidence type="ECO:0000313" key="13">
    <source>
        <dbReference type="Proteomes" id="UP001178507"/>
    </source>
</evidence>
<feature type="region of interest" description="Disordered" evidence="8">
    <location>
        <begin position="385"/>
        <end position="495"/>
    </location>
</feature>
<evidence type="ECO:0000259" key="11">
    <source>
        <dbReference type="Pfam" id="PF21193"/>
    </source>
</evidence>
<accession>A0AA36I2D1</accession>
<evidence type="ECO:0000256" key="3">
    <source>
        <dbReference type="ARBA" id="ARBA00022448"/>
    </source>
</evidence>
<reference evidence="12" key="1">
    <citation type="submission" date="2023-08" db="EMBL/GenBank/DDBJ databases">
        <authorList>
            <person name="Chen Y."/>
            <person name="Shah S."/>
            <person name="Dougan E. K."/>
            <person name="Thang M."/>
            <person name="Chan C."/>
        </authorList>
    </citation>
    <scope>NUCLEOTIDE SEQUENCE</scope>
</reference>
<evidence type="ECO:0000256" key="1">
    <source>
        <dbReference type="ARBA" id="ARBA00009794"/>
    </source>
</evidence>
<evidence type="ECO:0000313" key="12">
    <source>
        <dbReference type="EMBL" id="CAJ1379060.1"/>
    </source>
</evidence>
<feature type="compositionally biased region" description="Basic residues" evidence="8">
    <location>
        <begin position="385"/>
        <end position="395"/>
    </location>
</feature>
<comment type="caution">
    <text evidence="12">The sequence shown here is derived from an EMBL/GenBank/DDBJ whole genome shotgun (WGS) entry which is preliminary data.</text>
</comment>
<dbReference type="GO" id="GO:0043023">
    <property type="term" value="F:ribosomal large subunit binding"/>
    <property type="evidence" value="ECO:0007669"/>
    <property type="project" value="InterPro"/>
</dbReference>
<dbReference type="Pfam" id="PF21193">
    <property type="entry name" value="NMD_SH3"/>
    <property type="match status" value="1"/>
</dbReference>
<dbReference type="InterPro" id="IPR007064">
    <property type="entry name" value="Nmd3_N"/>
</dbReference>
<dbReference type="PANTHER" id="PTHR12746">
    <property type="entry name" value="NONSENSE-MEDIATED MRNA DECAY PROTEIN 3"/>
    <property type="match status" value="1"/>
</dbReference>
<name>A0AA36I2D1_9DINO</name>
<dbReference type="GO" id="GO:0000055">
    <property type="term" value="P:ribosomal large subunit export from nucleus"/>
    <property type="evidence" value="ECO:0007669"/>
    <property type="project" value="TreeGrafter"/>
</dbReference>
<evidence type="ECO:0000259" key="9">
    <source>
        <dbReference type="Pfam" id="PF04981"/>
    </source>
</evidence>
<comment type="function">
    <text evidence="7">Acts as an adapter for the XPO1/CRM1-mediated export of the 60S ribosomal subunit.</text>
</comment>
<keyword evidence="5 7" id="KW-0653">Protein transport</keyword>
<gene>
    <name evidence="12" type="ORF">EVOR1521_LOCUS7418</name>
</gene>
<dbReference type="Proteomes" id="UP001178507">
    <property type="component" value="Unassembled WGS sequence"/>
</dbReference>
<comment type="similarity">
    <text evidence="1 7">Belongs to the NMD3 family.</text>
</comment>
<comment type="subcellular location">
    <subcellularLocation>
        <location evidence="7">Cytoplasm</location>
    </subcellularLocation>
    <subcellularLocation>
        <location evidence="7">Nucleus</location>
    </subcellularLocation>
</comment>
<dbReference type="EMBL" id="CAUJNA010000592">
    <property type="protein sequence ID" value="CAJ1379060.1"/>
    <property type="molecule type" value="Genomic_DNA"/>
</dbReference>